<dbReference type="EMBL" id="BALG01000064">
    <property type="protein sequence ID" value="GAC42032.1"/>
    <property type="molecule type" value="Genomic_DNA"/>
</dbReference>
<keyword evidence="3" id="KW-1185">Reference proteome</keyword>
<evidence type="ECO:0000313" key="3">
    <source>
        <dbReference type="Proteomes" id="UP000029453"/>
    </source>
</evidence>
<feature type="domain" description="DUF6575" evidence="1">
    <location>
        <begin position="12"/>
        <end position="127"/>
    </location>
</feature>
<gene>
    <name evidence="2" type="ORF">PPOP_1389</name>
</gene>
<sequence length="391" mass="43935">MVSMDYTLPFPIGAVKIINVFEYYDGPKVFACESITGQKYVVNWIDTTSNNDTWFYVPVSGTRYLLILNGRVSLRDCILHSENNMVLEVQTPKGQYNTVEINYREVGTIVEEELPDPDSYLELEQQESTLPPREEPTALTAARTGRDVLDLILNVSDQHSNEIDADLLGEVLVTTQNLAYYMGSNCINSRGPIARDVINANKLKASGFFAASFGVRLKSDTHQGLFGDTDASDTMEKLMELFESTPEVEKFRTVIKGLSIRAIKTYYTLLNKLDNEDTRIKIEWASPSQKYKEAVLDSGSIKKAVDILIKETKTEIKQIEVKGMLVGVNTESNKFNLHTEDDEQISGVIGKSLREQQFVVPANVTAVVEQKTEVHVFTEEEKSTFTLISLE</sequence>
<organism evidence="2 3">
    <name type="scientific">Paenibacillus popilliae ATCC 14706</name>
    <dbReference type="NCBI Taxonomy" id="1212764"/>
    <lineage>
        <taxon>Bacteria</taxon>
        <taxon>Bacillati</taxon>
        <taxon>Bacillota</taxon>
        <taxon>Bacilli</taxon>
        <taxon>Bacillales</taxon>
        <taxon>Paenibacillaceae</taxon>
        <taxon>Paenibacillus</taxon>
    </lineage>
</organism>
<accession>M9L9F3</accession>
<dbReference type="AlphaFoldDB" id="M9L9F3"/>
<name>M9L9F3_PAEPP</name>
<dbReference type="InterPro" id="IPR046482">
    <property type="entry name" value="DUF6575"/>
</dbReference>
<protein>
    <submittedName>
        <fullName evidence="2">Membrane GTPase</fullName>
    </submittedName>
</protein>
<dbReference type="Proteomes" id="UP000029453">
    <property type="component" value="Unassembled WGS sequence"/>
</dbReference>
<reference evidence="2 3" key="1">
    <citation type="submission" date="2012-10" db="EMBL/GenBank/DDBJ databases">
        <title>Draft Genome Sequence of Paenibacillus popilliae ATCC 14706T.</title>
        <authorList>
            <person name="Iiyama K."/>
            <person name="Mori K."/>
            <person name="Mon H."/>
            <person name="Chieda Y."/>
            <person name="Lee J.M."/>
            <person name="Kusakabe T."/>
            <person name="Tashiro K."/>
            <person name="Asano S."/>
            <person name="Yasunaga-Aoki C."/>
            <person name="Shimizu S."/>
        </authorList>
    </citation>
    <scope>NUCLEOTIDE SEQUENCE [LARGE SCALE GENOMIC DNA]</scope>
    <source>
        <strain evidence="2 3">ATCC 14706</strain>
    </source>
</reference>
<comment type="caution">
    <text evidence="2">The sequence shown here is derived from an EMBL/GenBank/DDBJ whole genome shotgun (WGS) entry which is preliminary data.</text>
</comment>
<dbReference type="Pfam" id="PF20215">
    <property type="entry name" value="DUF6575"/>
    <property type="match status" value="1"/>
</dbReference>
<proteinExistence type="predicted"/>
<evidence type="ECO:0000259" key="1">
    <source>
        <dbReference type="Pfam" id="PF20215"/>
    </source>
</evidence>
<evidence type="ECO:0000313" key="2">
    <source>
        <dbReference type="EMBL" id="GAC42032.1"/>
    </source>
</evidence>